<dbReference type="InterPro" id="IPR023214">
    <property type="entry name" value="HAD_sf"/>
</dbReference>
<evidence type="ECO:0000256" key="1">
    <source>
        <dbReference type="ARBA" id="ARBA00004651"/>
    </source>
</evidence>
<dbReference type="InterPro" id="IPR008250">
    <property type="entry name" value="ATPase_P-typ_transduc_dom_A_sf"/>
</dbReference>
<dbReference type="PANTHER" id="PTHR43294:SF21">
    <property type="entry name" value="CATION TRANSPORTING ATPASE"/>
    <property type="match status" value="1"/>
</dbReference>
<dbReference type="Gene3D" id="3.40.50.1000">
    <property type="entry name" value="HAD superfamily/HAD-like"/>
    <property type="match status" value="1"/>
</dbReference>
<evidence type="ECO:0000256" key="6">
    <source>
        <dbReference type="ARBA" id="ARBA00022967"/>
    </source>
</evidence>
<dbReference type="InterPro" id="IPR044492">
    <property type="entry name" value="P_typ_ATPase_HD_dom"/>
</dbReference>
<dbReference type="PRINTS" id="PR00119">
    <property type="entry name" value="CATATPASE"/>
</dbReference>
<dbReference type="GO" id="GO:0036376">
    <property type="term" value="P:sodium ion export across plasma membrane"/>
    <property type="evidence" value="ECO:0007669"/>
    <property type="project" value="TreeGrafter"/>
</dbReference>
<dbReference type="Pfam" id="PF00689">
    <property type="entry name" value="Cation_ATPase_C"/>
    <property type="match status" value="1"/>
</dbReference>
<feature type="transmembrane region" description="Helical" evidence="10">
    <location>
        <begin position="393"/>
        <end position="417"/>
    </location>
</feature>
<keyword evidence="6" id="KW-1278">Translocase</keyword>
<dbReference type="SMART" id="SM00831">
    <property type="entry name" value="Cation_ATPase_N"/>
    <property type="match status" value="1"/>
</dbReference>
<dbReference type="NCBIfam" id="TIGR01494">
    <property type="entry name" value="ATPase_P-type"/>
    <property type="match status" value="2"/>
</dbReference>
<reference evidence="12" key="1">
    <citation type="journal article" date="2023" name="BMC Genomics">
        <title>Chromosome-level genome assemblies of Cutaneotrichosporon spp. (Trichosporonales, Basidiomycota) reveal imbalanced evolution between nucleotide sequences and chromosome synteny.</title>
        <authorList>
            <person name="Kobayashi Y."/>
            <person name="Kayamori A."/>
            <person name="Aoki K."/>
            <person name="Shiwa Y."/>
            <person name="Matsutani M."/>
            <person name="Fujita N."/>
            <person name="Sugita T."/>
            <person name="Iwasaki W."/>
            <person name="Tanaka N."/>
            <person name="Takashima M."/>
        </authorList>
    </citation>
    <scope>NUCLEOTIDE SEQUENCE</scope>
    <source>
        <strain evidence="12">HIS019</strain>
    </source>
</reference>
<keyword evidence="7 10" id="KW-1133">Transmembrane helix</keyword>
<keyword evidence="13" id="KW-1185">Reference proteome</keyword>
<dbReference type="Pfam" id="PF13246">
    <property type="entry name" value="Cation_ATPase"/>
    <property type="match status" value="1"/>
</dbReference>
<dbReference type="Gene3D" id="3.40.1110.10">
    <property type="entry name" value="Calcium-transporting ATPase, cytoplasmic domain N"/>
    <property type="match status" value="1"/>
</dbReference>
<comment type="subcellular location">
    <subcellularLocation>
        <location evidence="1">Cell membrane</location>
        <topology evidence="1">Multi-pass membrane protein</topology>
    </subcellularLocation>
</comment>
<feature type="domain" description="Cation-transporting P-type ATPase N-terminal" evidence="11">
    <location>
        <begin position="113"/>
        <end position="186"/>
    </location>
</feature>
<dbReference type="GO" id="GO:0005524">
    <property type="term" value="F:ATP binding"/>
    <property type="evidence" value="ECO:0007669"/>
    <property type="project" value="UniProtKB-KW"/>
</dbReference>
<dbReference type="GO" id="GO:0006883">
    <property type="term" value="P:intracellular sodium ion homeostasis"/>
    <property type="evidence" value="ECO:0007669"/>
    <property type="project" value="TreeGrafter"/>
</dbReference>
<dbReference type="PROSITE" id="PS00154">
    <property type="entry name" value="ATPASE_E1_E2"/>
    <property type="match status" value="1"/>
</dbReference>
<dbReference type="InterPro" id="IPR004014">
    <property type="entry name" value="ATPase_P-typ_cation-transptr_N"/>
</dbReference>
<evidence type="ECO:0000313" key="12">
    <source>
        <dbReference type="EMBL" id="BEI89429.1"/>
    </source>
</evidence>
<feature type="transmembrane region" description="Helical" evidence="10">
    <location>
        <begin position="162"/>
        <end position="185"/>
    </location>
</feature>
<dbReference type="SUPFAM" id="SSF56784">
    <property type="entry name" value="HAD-like"/>
    <property type="match status" value="1"/>
</dbReference>
<protein>
    <recommendedName>
        <fullName evidence="11">Cation-transporting P-type ATPase N-terminal domain-containing protein</fullName>
    </recommendedName>
</protein>
<keyword evidence="5" id="KW-0067">ATP-binding</keyword>
<dbReference type="PRINTS" id="PR00121">
    <property type="entry name" value="NAKATPASE"/>
</dbReference>
<dbReference type="Pfam" id="PF00690">
    <property type="entry name" value="Cation_ATPase_N"/>
    <property type="match status" value="1"/>
</dbReference>
<dbReference type="InterPro" id="IPR006068">
    <property type="entry name" value="ATPase_P-typ_cation-transptr_C"/>
</dbReference>
<dbReference type="InterPro" id="IPR023298">
    <property type="entry name" value="ATPase_P-typ_TM_dom_sf"/>
</dbReference>
<dbReference type="InterPro" id="IPR059000">
    <property type="entry name" value="ATPase_P-type_domA"/>
</dbReference>
<dbReference type="GO" id="GO:0030007">
    <property type="term" value="P:intracellular potassium ion homeostasis"/>
    <property type="evidence" value="ECO:0007669"/>
    <property type="project" value="TreeGrafter"/>
</dbReference>
<feature type="transmembrane region" description="Helical" evidence="10">
    <location>
        <begin position="980"/>
        <end position="999"/>
    </location>
</feature>
<dbReference type="Gene3D" id="2.70.150.10">
    <property type="entry name" value="Calcium-transporting ATPase, cytoplasmic transduction domain A"/>
    <property type="match status" value="1"/>
</dbReference>
<dbReference type="Gene3D" id="1.20.1110.10">
    <property type="entry name" value="Calcium-transporting ATPase, transmembrane domain"/>
    <property type="match status" value="1"/>
</dbReference>
<gene>
    <name evidence="12" type="ORF">CcaverHIS019_0207910</name>
</gene>
<evidence type="ECO:0000313" key="13">
    <source>
        <dbReference type="Proteomes" id="UP001233271"/>
    </source>
</evidence>
<name>A0AA48I4E0_9TREE</name>
<evidence type="ECO:0000256" key="2">
    <source>
        <dbReference type="ARBA" id="ARBA00022475"/>
    </source>
</evidence>
<dbReference type="InterPro" id="IPR036412">
    <property type="entry name" value="HAD-like_sf"/>
</dbReference>
<dbReference type="InterPro" id="IPR001757">
    <property type="entry name" value="P_typ_ATPase"/>
</dbReference>
<feature type="transmembrane region" description="Helical" evidence="10">
    <location>
        <begin position="359"/>
        <end position="381"/>
    </location>
</feature>
<dbReference type="Proteomes" id="UP001233271">
    <property type="component" value="Chromosome 2"/>
</dbReference>
<evidence type="ECO:0000256" key="10">
    <source>
        <dbReference type="SAM" id="Phobius"/>
    </source>
</evidence>
<keyword evidence="3 10" id="KW-0812">Transmembrane</keyword>
<dbReference type="GO" id="GO:0005886">
    <property type="term" value="C:plasma membrane"/>
    <property type="evidence" value="ECO:0007669"/>
    <property type="project" value="UniProtKB-SubCell"/>
</dbReference>
<dbReference type="GO" id="GO:1990573">
    <property type="term" value="P:potassium ion import across plasma membrane"/>
    <property type="evidence" value="ECO:0007669"/>
    <property type="project" value="TreeGrafter"/>
</dbReference>
<proteinExistence type="predicted"/>
<dbReference type="SFLD" id="SFLDS00003">
    <property type="entry name" value="Haloacid_Dehalogenase"/>
    <property type="match status" value="1"/>
</dbReference>
<feature type="region of interest" description="Disordered" evidence="9">
    <location>
        <begin position="502"/>
        <end position="559"/>
    </location>
</feature>
<dbReference type="InterPro" id="IPR018303">
    <property type="entry name" value="ATPase_P-typ_P_site"/>
</dbReference>
<feature type="transmembrane region" description="Helical" evidence="10">
    <location>
        <begin position="1084"/>
        <end position="1104"/>
    </location>
</feature>
<dbReference type="FunFam" id="3.40.50.1000:FF:000001">
    <property type="entry name" value="Phospholipid-transporting ATPase IC"/>
    <property type="match status" value="1"/>
</dbReference>
<dbReference type="Pfam" id="PF08282">
    <property type="entry name" value="Hydrolase_3"/>
    <property type="match status" value="1"/>
</dbReference>
<feature type="compositionally biased region" description="Basic and acidic residues" evidence="9">
    <location>
        <begin position="521"/>
        <end position="552"/>
    </location>
</feature>
<dbReference type="SUPFAM" id="SSF81665">
    <property type="entry name" value="Calcium ATPase, transmembrane domain M"/>
    <property type="match status" value="1"/>
</dbReference>
<keyword evidence="4" id="KW-0547">Nucleotide-binding</keyword>
<dbReference type="GO" id="GO:1902600">
    <property type="term" value="P:proton transmembrane transport"/>
    <property type="evidence" value="ECO:0007669"/>
    <property type="project" value="TreeGrafter"/>
</dbReference>
<keyword evidence="8 10" id="KW-0472">Membrane</keyword>
<dbReference type="GO" id="GO:0005391">
    <property type="term" value="F:P-type sodium:potassium-exchanging transporter activity"/>
    <property type="evidence" value="ECO:0007669"/>
    <property type="project" value="TreeGrafter"/>
</dbReference>
<evidence type="ECO:0000256" key="8">
    <source>
        <dbReference type="ARBA" id="ARBA00023136"/>
    </source>
</evidence>
<dbReference type="EMBL" id="AP028213">
    <property type="protein sequence ID" value="BEI89429.1"/>
    <property type="molecule type" value="Genomic_DNA"/>
</dbReference>
<dbReference type="GO" id="GO:0016887">
    <property type="term" value="F:ATP hydrolysis activity"/>
    <property type="evidence" value="ECO:0007669"/>
    <property type="project" value="InterPro"/>
</dbReference>
<feature type="transmembrane region" description="Helical" evidence="10">
    <location>
        <begin position="197"/>
        <end position="216"/>
    </location>
</feature>
<dbReference type="GeneID" id="85493300"/>
<dbReference type="InterPro" id="IPR023299">
    <property type="entry name" value="ATPase_P-typ_cyto_dom_N"/>
</dbReference>
<evidence type="ECO:0000256" key="7">
    <source>
        <dbReference type="ARBA" id="ARBA00022989"/>
    </source>
</evidence>
<sequence>MSNHTPLYGTKKSGSFESLQTIEGGAADVPKLLSNPPTTRAVGIQLPKLNRPETRVPVEFRTLSIHVYDSQRFDASTGQALPEKGRRRFWQKKAAAADGVVQEDDAAFFGKLDLHTITPNVACQRFNVAPDLGLETTAAVRRLQRNGPNVLTQRRPPYWRKLARYLFGDFCSILWIGVIVFFISWRPLGDPPAPYNLALAIVVIIVILFQAFFSAFQDWSAQKIMASILDLVPESAVVLRDGATKSVPSSDLVVGDIVLLSNGQKVPADIRILKASQDLKFDRAVLTGESEEITGAVDSDEPNFLEAKNIALLGTHVCNGSATGVVVLTGARTVMGRINNLTNTGATERTNLQREITRFVKIIITLTLILITIMLITWLAWLRRDHYDFINTVGILTNLMALVVAFIPEGMPIAVAFTLSRIATQMRDARILPKSLSTVETLGCVSVVCSDKTGTLTENRMSVASIGFVEGTFRANEIKPEHPALNQLRKCMTLCNDAKWDEQADSEVSDDNPYMTSSTKETARDMEESKESKETKDTKDKNTKNNNKDKEAAPPQRKIIGNATDAALLRFTASLPATTLPYTRSYDVPFNSRNKFALSLIISTNGKTAELLIKGAPDILIDRCTSYLSATGSVLPLDAPARAGLIGTQEQWSRQGQRVILLASRDVPTSLCDSADLEHDAIEAVANLTVIGLVGIVDPPRPDTAHTVSEVRRCGARFFMVTGDFALTAAAIARDVGILTGEADPDRIPEFTAKDRFAQAAEIKAERLTYIESSLLVEGKEIPDLTEADWDVVAKYAEVVFARTTPEQKLRIVTELKARDCIVAVTGDGVNDAPALKAADVGIAMASGSEVAMEAAHLVLLGNFSSILDGLRLGRLVFQNLQKAISYLLPAGSYSEDWPVILNVFFGVPLPLSSFLMIIICCFTDLVSCCTLIFEQEEYDLLSLPPRDPKHSHLVNVPIYIQSYLFMGTMEMITAHAMFFYYIYSAAGIPPSGMFFVFAKYSEGYHGHSQAALNHFLNTGQCVYFVTLVILQGFNLNSVRNKRKSIFQRGPQYNWRVLVGPLFSIAIAIFVTEVPGIQNLFGTASVPIKFWFIPIPLGVGILAMDEIRKLAVRTWPRGPIARIAW</sequence>
<dbReference type="KEGG" id="ccac:CcaHIS019_0207910"/>
<organism evidence="12 13">
    <name type="scientific">Cutaneotrichosporon cavernicola</name>
    <dbReference type="NCBI Taxonomy" id="279322"/>
    <lineage>
        <taxon>Eukaryota</taxon>
        <taxon>Fungi</taxon>
        <taxon>Dikarya</taxon>
        <taxon>Basidiomycota</taxon>
        <taxon>Agaricomycotina</taxon>
        <taxon>Tremellomycetes</taxon>
        <taxon>Trichosporonales</taxon>
        <taxon>Trichosporonaceae</taxon>
        <taxon>Cutaneotrichosporon</taxon>
    </lineage>
</organism>
<evidence type="ECO:0000256" key="9">
    <source>
        <dbReference type="SAM" id="MobiDB-lite"/>
    </source>
</evidence>
<dbReference type="InterPro" id="IPR050510">
    <property type="entry name" value="Cation_transp_ATPase_P-type"/>
</dbReference>
<accession>A0AA48I4E0</accession>
<dbReference type="SFLD" id="SFLDF00027">
    <property type="entry name" value="p-type_atpase"/>
    <property type="match status" value="1"/>
</dbReference>
<evidence type="ECO:0000256" key="3">
    <source>
        <dbReference type="ARBA" id="ARBA00022692"/>
    </source>
</evidence>
<evidence type="ECO:0000259" key="11">
    <source>
        <dbReference type="SMART" id="SM00831"/>
    </source>
</evidence>
<evidence type="ECO:0000256" key="4">
    <source>
        <dbReference type="ARBA" id="ARBA00022741"/>
    </source>
</evidence>
<feature type="transmembrane region" description="Helical" evidence="10">
    <location>
        <begin position="1011"/>
        <end position="1034"/>
    </location>
</feature>
<dbReference type="SFLD" id="SFLDG00002">
    <property type="entry name" value="C1.7:_P-type_atpase_like"/>
    <property type="match status" value="1"/>
</dbReference>
<dbReference type="PANTHER" id="PTHR43294">
    <property type="entry name" value="SODIUM/POTASSIUM-TRANSPORTING ATPASE SUBUNIT ALPHA"/>
    <property type="match status" value="1"/>
</dbReference>
<evidence type="ECO:0000256" key="5">
    <source>
        <dbReference type="ARBA" id="ARBA00022840"/>
    </source>
</evidence>
<dbReference type="Pfam" id="PF00122">
    <property type="entry name" value="E1-E2_ATPase"/>
    <property type="match status" value="1"/>
</dbReference>
<dbReference type="RefSeq" id="XP_060454695.1">
    <property type="nucleotide sequence ID" value="XM_060597842.1"/>
</dbReference>
<dbReference type="AlphaFoldDB" id="A0AA48I4E0"/>
<dbReference type="SUPFAM" id="SSF81653">
    <property type="entry name" value="Calcium ATPase, transduction domain A"/>
    <property type="match status" value="1"/>
</dbReference>
<keyword evidence="2" id="KW-1003">Cell membrane</keyword>
<dbReference type="SUPFAM" id="SSF81660">
    <property type="entry name" value="Metal cation-transporting ATPase, ATP-binding domain N"/>
    <property type="match status" value="1"/>
</dbReference>
<feature type="transmembrane region" description="Helical" evidence="10">
    <location>
        <begin position="1055"/>
        <end position="1072"/>
    </location>
</feature>